<accession>A0A2J6RHB3</accession>
<reference evidence="1 2" key="1">
    <citation type="submission" date="2016-04" db="EMBL/GenBank/DDBJ databases">
        <title>A degradative enzymes factory behind the ericoid mycorrhizal symbiosis.</title>
        <authorList>
            <consortium name="DOE Joint Genome Institute"/>
            <person name="Martino E."/>
            <person name="Morin E."/>
            <person name="Grelet G."/>
            <person name="Kuo A."/>
            <person name="Kohler A."/>
            <person name="Daghino S."/>
            <person name="Barry K."/>
            <person name="Choi C."/>
            <person name="Cichocki N."/>
            <person name="Clum A."/>
            <person name="Copeland A."/>
            <person name="Hainaut M."/>
            <person name="Haridas S."/>
            <person name="Labutti K."/>
            <person name="Lindquist E."/>
            <person name="Lipzen A."/>
            <person name="Khouja H.-R."/>
            <person name="Murat C."/>
            <person name="Ohm R."/>
            <person name="Olson A."/>
            <person name="Spatafora J."/>
            <person name="Veneault-Fourrey C."/>
            <person name="Henrissat B."/>
            <person name="Grigoriev I."/>
            <person name="Martin F."/>
            <person name="Perotto S."/>
        </authorList>
    </citation>
    <scope>NUCLEOTIDE SEQUENCE [LARGE SCALE GENOMIC DNA]</scope>
    <source>
        <strain evidence="1 2">F</strain>
    </source>
</reference>
<evidence type="ECO:0000313" key="1">
    <source>
        <dbReference type="EMBL" id="PMD37902.1"/>
    </source>
</evidence>
<keyword evidence="2" id="KW-1185">Reference proteome</keyword>
<sequence length="163" mass="18096">MSRKWDPMAPCIDVPRQVVETGIFKPRRISAGILTLYIPYLIVPEYNFFALSLFSRPVRLNSSGGTTVSDISENDTSLPKVHWSVLVLSNLPGRPEPWDSSIWRGYFGELEGLDLLKLGAEPDVLGGLKDTGGLNSLLKFFHVMGDFGPFKMGTEHFIVPGRS</sequence>
<name>A0A2J6RHB3_HYAVF</name>
<proteinExistence type="predicted"/>
<dbReference type="EMBL" id="KZ613948">
    <property type="protein sequence ID" value="PMD37902.1"/>
    <property type="molecule type" value="Genomic_DNA"/>
</dbReference>
<dbReference type="Proteomes" id="UP000235786">
    <property type="component" value="Unassembled WGS sequence"/>
</dbReference>
<gene>
    <name evidence="1" type="ORF">L207DRAFT_584822</name>
</gene>
<evidence type="ECO:0000313" key="2">
    <source>
        <dbReference type="Proteomes" id="UP000235786"/>
    </source>
</evidence>
<dbReference type="AlphaFoldDB" id="A0A2J6RHB3"/>
<protein>
    <submittedName>
        <fullName evidence="1">Uncharacterized protein</fullName>
    </submittedName>
</protein>
<organism evidence="1 2">
    <name type="scientific">Hyaloscypha variabilis (strain UAMH 11265 / GT02V1 / F)</name>
    <name type="common">Meliniomyces variabilis</name>
    <dbReference type="NCBI Taxonomy" id="1149755"/>
    <lineage>
        <taxon>Eukaryota</taxon>
        <taxon>Fungi</taxon>
        <taxon>Dikarya</taxon>
        <taxon>Ascomycota</taxon>
        <taxon>Pezizomycotina</taxon>
        <taxon>Leotiomycetes</taxon>
        <taxon>Helotiales</taxon>
        <taxon>Hyaloscyphaceae</taxon>
        <taxon>Hyaloscypha</taxon>
        <taxon>Hyaloscypha variabilis</taxon>
    </lineage>
</organism>